<protein>
    <submittedName>
        <fullName evidence="3">Threonine-phosphate decarboxylase</fullName>
        <ecNumber evidence="3">4.1.1.81</ecNumber>
    </submittedName>
</protein>
<dbReference type="Proteomes" id="UP000275676">
    <property type="component" value="Chromosome"/>
</dbReference>
<dbReference type="PANTHER" id="PTHR42885:SF1">
    <property type="entry name" value="THREONINE-PHOSPHATE DECARBOXYLASE"/>
    <property type="match status" value="1"/>
</dbReference>
<sequence>MALFNSAHGGNIREAATVLGISPDQLLDFSANINPLGMPVSVKRALIDNLDCIERYPDVDYFHLHQALARHHQVPASWILAGNGETESIFTVASGLKPRHAMIVTPGFAEYGRGAGANWL</sequence>
<evidence type="ECO:0000313" key="4">
    <source>
        <dbReference type="Proteomes" id="UP000275676"/>
    </source>
</evidence>
<dbReference type="Gene3D" id="3.90.1150.10">
    <property type="entry name" value="Aspartate Aminotransferase, domain 1"/>
    <property type="match status" value="1"/>
</dbReference>
<dbReference type="EMBL" id="LR134156">
    <property type="protein sequence ID" value="VEA78334.1"/>
    <property type="molecule type" value="Genomic_DNA"/>
</dbReference>
<keyword evidence="3" id="KW-0456">Lyase</keyword>
<dbReference type="EC" id="4.1.1.81" evidence="3"/>
<gene>
    <name evidence="3" type="primary">cobD_3</name>
    <name evidence="3" type="ORF">NCTC10047_04286</name>
</gene>
<evidence type="ECO:0000313" key="3">
    <source>
        <dbReference type="EMBL" id="VEA78334.1"/>
    </source>
</evidence>
<name>A0A3S4G9F4_SALER</name>
<dbReference type="PANTHER" id="PTHR42885">
    <property type="entry name" value="HISTIDINOL-PHOSPHATE AMINOTRANSFERASE-RELATED"/>
    <property type="match status" value="1"/>
</dbReference>
<dbReference type="AlphaFoldDB" id="A0A3S4G9F4"/>
<proteinExistence type="predicted"/>
<dbReference type="Gene3D" id="3.40.640.10">
    <property type="entry name" value="Type I PLP-dependent aspartate aminotransferase-like (Major domain)"/>
    <property type="match status" value="1"/>
</dbReference>
<organism evidence="3 4">
    <name type="scientific">Salmonella enterica subsp. arizonae</name>
    <dbReference type="NCBI Taxonomy" id="59203"/>
    <lineage>
        <taxon>Bacteria</taxon>
        <taxon>Pseudomonadati</taxon>
        <taxon>Pseudomonadota</taxon>
        <taxon>Gammaproteobacteria</taxon>
        <taxon>Enterobacterales</taxon>
        <taxon>Enterobacteriaceae</taxon>
        <taxon>Salmonella</taxon>
    </lineage>
</organism>
<accession>A0A3S4G9F4</accession>
<keyword evidence="2" id="KW-0663">Pyridoxal phosphate</keyword>
<dbReference type="GO" id="GO:0048472">
    <property type="term" value="F:threonine-phosphate decarboxylase activity"/>
    <property type="evidence" value="ECO:0007669"/>
    <property type="project" value="UniProtKB-EC"/>
</dbReference>
<dbReference type="SUPFAM" id="SSF53383">
    <property type="entry name" value="PLP-dependent transferases"/>
    <property type="match status" value="1"/>
</dbReference>
<comment type="cofactor">
    <cofactor evidence="1">
        <name>pyridoxal 5'-phosphate</name>
        <dbReference type="ChEBI" id="CHEBI:597326"/>
    </cofactor>
</comment>
<evidence type="ECO:0000256" key="1">
    <source>
        <dbReference type="ARBA" id="ARBA00001933"/>
    </source>
</evidence>
<reference evidence="3 4" key="1">
    <citation type="submission" date="2018-12" db="EMBL/GenBank/DDBJ databases">
        <authorList>
            <consortium name="Pathogen Informatics"/>
        </authorList>
    </citation>
    <scope>NUCLEOTIDE SEQUENCE [LARGE SCALE GENOMIC DNA]</scope>
    <source>
        <strain evidence="3 4">NCTC10047</strain>
    </source>
</reference>
<dbReference type="InterPro" id="IPR015421">
    <property type="entry name" value="PyrdxlP-dep_Trfase_major"/>
</dbReference>
<evidence type="ECO:0000256" key="2">
    <source>
        <dbReference type="ARBA" id="ARBA00022898"/>
    </source>
</evidence>
<dbReference type="InterPro" id="IPR015424">
    <property type="entry name" value="PyrdxlP-dep_Trfase"/>
</dbReference>
<dbReference type="InterPro" id="IPR015422">
    <property type="entry name" value="PyrdxlP-dep_Trfase_small"/>
</dbReference>